<feature type="compositionally biased region" description="Polar residues" evidence="1">
    <location>
        <begin position="1"/>
        <end position="15"/>
    </location>
</feature>
<gene>
    <name evidence="2" type="ORF">GRQ65_08315</name>
</gene>
<comment type="caution">
    <text evidence="2">The sequence shown here is derived from an EMBL/GenBank/DDBJ whole genome shotgun (WGS) entry which is preliminary data.</text>
</comment>
<reference evidence="2 3" key="1">
    <citation type="submission" date="2019-12" db="EMBL/GenBank/DDBJ databases">
        <authorList>
            <person name="Kun Z."/>
        </authorList>
    </citation>
    <scope>NUCLEOTIDE SEQUENCE [LARGE SCALE GENOMIC DNA]</scope>
    <source>
        <strain evidence="2 3">YIM 123512</strain>
    </source>
</reference>
<evidence type="ECO:0000313" key="3">
    <source>
        <dbReference type="Proteomes" id="UP000473325"/>
    </source>
</evidence>
<organism evidence="2 3">
    <name type="scientific">Nocardioides flavescens</name>
    <dbReference type="NCBI Taxonomy" id="2691959"/>
    <lineage>
        <taxon>Bacteria</taxon>
        <taxon>Bacillati</taxon>
        <taxon>Actinomycetota</taxon>
        <taxon>Actinomycetes</taxon>
        <taxon>Propionibacteriales</taxon>
        <taxon>Nocardioidaceae</taxon>
        <taxon>Nocardioides</taxon>
    </lineage>
</organism>
<feature type="region of interest" description="Disordered" evidence="1">
    <location>
        <begin position="1"/>
        <end position="25"/>
    </location>
</feature>
<keyword evidence="3" id="KW-1185">Reference proteome</keyword>
<dbReference type="Gene3D" id="1.10.287.1060">
    <property type="entry name" value="ESAT-6-like"/>
    <property type="match status" value="1"/>
</dbReference>
<name>A0A6L7EZW2_9ACTN</name>
<evidence type="ECO:0008006" key="4">
    <source>
        <dbReference type="Google" id="ProtNLM"/>
    </source>
</evidence>
<protein>
    <recommendedName>
        <fullName evidence="4">WXG100 family type VII secretion target</fullName>
    </recommendedName>
</protein>
<proteinExistence type="predicted"/>
<dbReference type="EMBL" id="WUEK01000004">
    <property type="protein sequence ID" value="MXG89551.1"/>
    <property type="molecule type" value="Genomic_DNA"/>
</dbReference>
<accession>A0A6L7EZW2</accession>
<dbReference type="AlphaFoldDB" id="A0A6L7EZW2"/>
<dbReference type="RefSeq" id="WP_160877086.1">
    <property type="nucleotide sequence ID" value="NZ_WUEK01000004.1"/>
</dbReference>
<dbReference type="Proteomes" id="UP000473325">
    <property type="component" value="Unassembled WGS sequence"/>
</dbReference>
<evidence type="ECO:0000256" key="1">
    <source>
        <dbReference type="SAM" id="MobiDB-lite"/>
    </source>
</evidence>
<sequence length="89" mass="9577">MSHSMQGMDTDQGRSIGQGMGQHAEQVSGVVSRVGAIVGAMKWQGADRETFLQDWQGSFAPQAENASQTLREQGDLLCRHAEAQDQASS</sequence>
<evidence type="ECO:0000313" key="2">
    <source>
        <dbReference type="EMBL" id="MXG89551.1"/>
    </source>
</evidence>